<reference evidence="8 9" key="1">
    <citation type="journal article" date="2002" name="Genome Res.">
        <title>The genome of Methanosarcina acetivorans reveals extensive metabolic and physiological diversity.</title>
        <authorList>
            <person name="Galagan J.E."/>
            <person name="Nusbaum C."/>
            <person name="Roy A."/>
            <person name="Endrizzi M.G."/>
            <person name="Macdonald P."/>
            <person name="FitzHugh W."/>
            <person name="Calvo S."/>
            <person name="Engels R."/>
            <person name="Smirnov S."/>
            <person name="Atnoor D."/>
            <person name="Brown A."/>
            <person name="Allen N."/>
            <person name="Naylor J."/>
            <person name="Stange-Thomann N."/>
            <person name="DeArellano K."/>
            <person name="Johnson R."/>
            <person name="Linton L."/>
            <person name="McEwan P."/>
            <person name="McKernan K."/>
            <person name="Talamas J."/>
            <person name="Tirrell A."/>
            <person name="Ye W."/>
            <person name="Zimmer A."/>
            <person name="Barber R.D."/>
            <person name="Cann I."/>
            <person name="Graham D.E."/>
            <person name="Grahame D.A."/>
            <person name="Guss A."/>
            <person name="Hedderich R."/>
            <person name="Ingram-Smith C."/>
            <person name="Kuettner C.H."/>
            <person name="Krzycki J.A."/>
            <person name="Leigh J.A."/>
            <person name="Li W."/>
            <person name="Liu J."/>
            <person name="Mukhopadhyay B."/>
            <person name="Reeve J.N."/>
            <person name="Smith K."/>
            <person name="Springer T.A."/>
            <person name="Umayam L.A."/>
            <person name="White O."/>
            <person name="White R.H."/>
            <person name="de Macario E.C."/>
            <person name="Ferry J.G."/>
            <person name="Jarrell K.F."/>
            <person name="Jing H."/>
            <person name="Macario A.J.L."/>
            <person name="Paulsen I."/>
            <person name="Pritchett M."/>
            <person name="Sowers K.R."/>
            <person name="Swanson R.V."/>
            <person name="Zinder S.H."/>
            <person name="Lander E."/>
            <person name="Metcalf W.W."/>
            <person name="Birren B."/>
        </authorList>
    </citation>
    <scope>NUCLEOTIDE SEQUENCE [LARGE SCALE GENOMIC DNA]</scope>
    <source>
        <strain evidence="9">ATCC 35395 / DSM 2834 / JCM 12185 / C2A</strain>
    </source>
</reference>
<dbReference type="AlphaFoldDB" id="Q8TLI1"/>
<evidence type="ECO:0000256" key="4">
    <source>
        <dbReference type="ARBA" id="ARBA00022989"/>
    </source>
</evidence>
<evidence type="ECO:0000313" key="8">
    <source>
        <dbReference type="EMBL" id="AAM06428.1"/>
    </source>
</evidence>
<dbReference type="KEGG" id="mac:MA_3055"/>
<feature type="transmembrane region" description="Helical" evidence="6">
    <location>
        <begin position="503"/>
        <end position="526"/>
    </location>
</feature>
<feature type="domain" description="Type II secretion system protein GspF" evidence="7">
    <location>
        <begin position="47"/>
        <end position="173"/>
    </location>
</feature>
<keyword evidence="5 6" id="KW-0472">Membrane</keyword>
<evidence type="ECO:0000259" key="7">
    <source>
        <dbReference type="Pfam" id="PF00482"/>
    </source>
</evidence>
<feature type="transmembrane region" description="Helical" evidence="6">
    <location>
        <begin position="261"/>
        <end position="283"/>
    </location>
</feature>
<feature type="transmembrane region" description="Helical" evidence="6">
    <location>
        <begin position="188"/>
        <end position="208"/>
    </location>
</feature>
<dbReference type="GO" id="GO:0005886">
    <property type="term" value="C:plasma membrane"/>
    <property type="evidence" value="ECO:0007669"/>
    <property type="project" value="UniProtKB-SubCell"/>
</dbReference>
<evidence type="ECO:0000256" key="6">
    <source>
        <dbReference type="SAM" id="Phobius"/>
    </source>
</evidence>
<dbReference type="PANTHER" id="PTHR35402:SF2">
    <property type="entry name" value="FLAGELLA ACCESSORY PROTEIN J"/>
    <property type="match status" value="1"/>
</dbReference>
<keyword evidence="8" id="KW-0282">Flagellum</keyword>
<accession>Q8TLI1</accession>
<keyword evidence="2" id="KW-1003">Cell membrane</keyword>
<dbReference type="Pfam" id="PF00482">
    <property type="entry name" value="T2SSF"/>
    <property type="match status" value="1"/>
</dbReference>
<sequence length="543" mass="60040">MVWMESSAIKNLFNKKSGSQPLLDQLALRFKHYQKELYMSNDMLFSLTYMASISTANLTRDKIFTSISDKKEYCPSKYFNMIKELAQHWHYDYANACELISTKVTHERMRELLNRLSNAIAAGEPDSEFLTKEWKLFKTKRKDEFERDLETTKEWSNAYTALLVSTSLVAIIILLSVILYNMGDPADTLYSTMFIIFFMAFFGVGLLFKASPKDSKVHSLSIKSQEQVYIYKWAPLSIALSALAVILLTVIPAFIGSVDFFIDIKGVGMVLAGVILMPVGMAANKDIDKINKRDECFTTFIRSLGSIVSGSGLTVPKALLKIDPKNLGELRDMSQELYKKLASGLDPALCWGRFVGETGSYLIYKLTSVFVDAVNLGGNAEVVGELVSSSNLELVLLRMKRERIAKGFSSLVIPLHVAMVALLLFIGQILTIFSTIITSLFTQFDITGSELEGIPGGMGGMNLGIFGGVPIELLGQFVVIVTIILTLANIFAIVAVKGGPMYLAIYYGMFMFTLSGILMIIIPPLVKMAFSFDGVLDSLAGGV</sequence>
<feature type="transmembrane region" description="Helical" evidence="6">
    <location>
        <begin position="408"/>
        <end position="441"/>
    </location>
</feature>
<dbReference type="STRING" id="188937.MA_3055"/>
<dbReference type="HOGENOM" id="CLU_036985_0_0_2"/>
<feature type="transmembrane region" description="Helical" evidence="6">
    <location>
        <begin position="473"/>
        <end position="496"/>
    </location>
</feature>
<protein>
    <submittedName>
        <fullName evidence="8">Flagella accessory protein J</fullName>
    </submittedName>
</protein>
<dbReference type="PhylomeDB" id="Q8TLI1"/>
<dbReference type="EMBL" id="AE010299">
    <property type="protein sequence ID" value="AAM06428.1"/>
    <property type="molecule type" value="Genomic_DNA"/>
</dbReference>
<comment type="subcellular location">
    <subcellularLocation>
        <location evidence="1">Cell membrane</location>
        <topology evidence="1">Multi-pass membrane protein</topology>
    </subcellularLocation>
</comment>
<evidence type="ECO:0000256" key="3">
    <source>
        <dbReference type="ARBA" id="ARBA00022692"/>
    </source>
</evidence>
<feature type="transmembrane region" description="Helical" evidence="6">
    <location>
        <begin position="229"/>
        <end position="255"/>
    </location>
</feature>
<evidence type="ECO:0000256" key="5">
    <source>
        <dbReference type="ARBA" id="ARBA00023136"/>
    </source>
</evidence>
<dbReference type="PANTHER" id="PTHR35402">
    <property type="entry name" value="INTEGRAL MEMBRANE PROTEIN-RELATED"/>
    <property type="match status" value="1"/>
</dbReference>
<dbReference type="InterPro" id="IPR018076">
    <property type="entry name" value="T2SS_GspF_dom"/>
</dbReference>
<dbReference type="InterPro" id="IPR056569">
    <property type="entry name" value="ArlJ-like"/>
</dbReference>
<evidence type="ECO:0000313" key="9">
    <source>
        <dbReference type="Proteomes" id="UP000002487"/>
    </source>
</evidence>
<name>Q8TLI1_METAC</name>
<keyword evidence="8" id="KW-0969">Cilium</keyword>
<keyword evidence="4 6" id="KW-1133">Transmembrane helix</keyword>
<keyword evidence="8" id="KW-0966">Cell projection</keyword>
<keyword evidence="3 6" id="KW-0812">Transmembrane</keyword>
<evidence type="ECO:0000256" key="1">
    <source>
        <dbReference type="ARBA" id="ARBA00004651"/>
    </source>
</evidence>
<dbReference type="NCBIfam" id="NF004703">
    <property type="entry name" value="PRK06041.1-1"/>
    <property type="match status" value="1"/>
</dbReference>
<dbReference type="FunCoup" id="Q8TLI1">
    <property type="interactions" value="5"/>
</dbReference>
<dbReference type="InParanoid" id="Q8TLI1"/>
<dbReference type="Proteomes" id="UP000002487">
    <property type="component" value="Chromosome"/>
</dbReference>
<proteinExistence type="predicted"/>
<keyword evidence="9" id="KW-1185">Reference proteome</keyword>
<dbReference type="EnsemblBacteria" id="AAM06428">
    <property type="protein sequence ID" value="AAM06428"/>
    <property type="gene ID" value="MA_3055"/>
</dbReference>
<gene>
    <name evidence="8" type="primary">flaJ</name>
    <name evidence="8" type="ordered locus">MA_3055</name>
</gene>
<feature type="transmembrane region" description="Helical" evidence="6">
    <location>
        <begin position="159"/>
        <end position="182"/>
    </location>
</feature>
<evidence type="ECO:0000256" key="2">
    <source>
        <dbReference type="ARBA" id="ARBA00022475"/>
    </source>
</evidence>
<organism evidence="8 9">
    <name type="scientific">Methanosarcina acetivorans (strain ATCC 35395 / DSM 2834 / JCM 12185 / C2A)</name>
    <dbReference type="NCBI Taxonomy" id="188937"/>
    <lineage>
        <taxon>Archaea</taxon>
        <taxon>Methanobacteriati</taxon>
        <taxon>Methanobacteriota</taxon>
        <taxon>Stenosarchaea group</taxon>
        <taxon>Methanomicrobia</taxon>
        <taxon>Methanosarcinales</taxon>
        <taxon>Methanosarcinaceae</taxon>
        <taxon>Methanosarcina</taxon>
    </lineage>
</organism>